<dbReference type="OrthoDB" id="4945911at2"/>
<comment type="caution">
    <text evidence="2">The sequence shown here is derived from an EMBL/GenBank/DDBJ whole genome shotgun (WGS) entry which is preliminary data.</text>
</comment>
<protein>
    <recommendedName>
        <fullName evidence="4">Lipoprotein</fullName>
    </recommendedName>
</protein>
<dbReference type="GeneID" id="97302949"/>
<dbReference type="PROSITE" id="PS51257">
    <property type="entry name" value="PROKAR_LIPOPROTEIN"/>
    <property type="match status" value="1"/>
</dbReference>
<evidence type="ECO:0000313" key="2">
    <source>
        <dbReference type="EMBL" id="GEB19986.1"/>
    </source>
</evidence>
<accession>A0A4Y3NLB5</accession>
<dbReference type="EMBL" id="BJMD01000016">
    <property type="protein sequence ID" value="GEB19986.1"/>
    <property type="molecule type" value="Genomic_DNA"/>
</dbReference>
<name>A0A4Y3NLB5_PAEAU</name>
<reference evidence="2 3" key="1">
    <citation type="submission" date="2019-06" db="EMBL/GenBank/DDBJ databases">
        <title>Whole genome shotgun sequence of Paenarthrobacter aurescens NBRC 12136.</title>
        <authorList>
            <person name="Hosoyama A."/>
            <person name="Uohara A."/>
            <person name="Ohji S."/>
            <person name="Ichikawa N."/>
        </authorList>
    </citation>
    <scope>NUCLEOTIDE SEQUENCE [LARGE SCALE GENOMIC DNA]</scope>
    <source>
        <strain evidence="2 3">NBRC 12136</strain>
    </source>
</reference>
<feature type="region of interest" description="Disordered" evidence="1">
    <location>
        <begin position="102"/>
        <end position="121"/>
    </location>
</feature>
<evidence type="ECO:0008006" key="4">
    <source>
        <dbReference type="Google" id="ProtNLM"/>
    </source>
</evidence>
<feature type="compositionally biased region" description="Basic and acidic residues" evidence="1">
    <location>
        <begin position="102"/>
        <end position="115"/>
    </location>
</feature>
<dbReference type="Proteomes" id="UP000317715">
    <property type="component" value="Unassembled WGS sequence"/>
</dbReference>
<dbReference type="AlphaFoldDB" id="A0A4Y3NLB5"/>
<evidence type="ECO:0000313" key="3">
    <source>
        <dbReference type="Proteomes" id="UP000317715"/>
    </source>
</evidence>
<organism evidence="2 3">
    <name type="scientific">Paenarthrobacter aurescens</name>
    <name type="common">Arthrobacter aurescens</name>
    <dbReference type="NCBI Taxonomy" id="43663"/>
    <lineage>
        <taxon>Bacteria</taxon>
        <taxon>Bacillati</taxon>
        <taxon>Actinomycetota</taxon>
        <taxon>Actinomycetes</taxon>
        <taxon>Micrococcales</taxon>
        <taxon>Micrococcaceae</taxon>
        <taxon>Paenarthrobacter</taxon>
    </lineage>
</organism>
<gene>
    <name evidence="2" type="ORF">AAU01_27410</name>
</gene>
<keyword evidence="3" id="KW-1185">Reference proteome</keyword>
<dbReference type="RefSeq" id="WP_141284359.1">
    <property type="nucleotide sequence ID" value="NZ_BAAAWK010000001.1"/>
</dbReference>
<proteinExistence type="predicted"/>
<evidence type="ECO:0000256" key="1">
    <source>
        <dbReference type="SAM" id="MobiDB-lite"/>
    </source>
</evidence>
<sequence>MGAARTSRPRYLKAVAASLLLVTVTGGLSACREEKKPAPPYPAVEWQGSAPDSAIEADPWVIAARKSLEAQAVAQNVTDFTLPELVETTSLDLRVRLSRHPRNDVAQKRRPDIRPGPDPFLPMEVKPGPSAGTAEVRGCVVRWASETGDVPDELNASGVMFRMEHLAGGQLRISSVVTLPDLDCSTAVPPIALFVPAPEQSDVTDAADIVRPKTAEIDPEFVKPA</sequence>